<keyword evidence="5" id="KW-0540">Nuclease</keyword>
<evidence type="ECO:0000256" key="10">
    <source>
        <dbReference type="ARBA" id="ARBA00022946"/>
    </source>
</evidence>
<dbReference type="GO" id="GO:0005759">
    <property type="term" value="C:mitochondrial matrix"/>
    <property type="evidence" value="ECO:0007669"/>
    <property type="project" value="UniProtKB-SubCell"/>
</dbReference>
<dbReference type="InterPro" id="IPR048821">
    <property type="entry name" value="PDE12-like_N"/>
</dbReference>
<dbReference type="InterPro" id="IPR050410">
    <property type="entry name" value="CCR4/nocturin_mRNA_transcr"/>
</dbReference>
<evidence type="ECO:0000256" key="2">
    <source>
        <dbReference type="ARBA" id="ARBA00004305"/>
    </source>
</evidence>
<dbReference type="InterPro" id="IPR005135">
    <property type="entry name" value="Endo/exonuclease/phosphatase"/>
</dbReference>
<reference evidence="16 17" key="1">
    <citation type="journal article" date="2013" name="Nature">
        <title>Insights into bilaterian evolution from three spiralian genomes.</title>
        <authorList>
            <person name="Simakov O."/>
            <person name="Marletaz F."/>
            <person name="Cho S.J."/>
            <person name="Edsinger-Gonzales E."/>
            <person name="Havlak P."/>
            <person name="Hellsten U."/>
            <person name="Kuo D.H."/>
            <person name="Larsson T."/>
            <person name="Lv J."/>
            <person name="Arendt D."/>
            <person name="Savage R."/>
            <person name="Osoegawa K."/>
            <person name="de Jong P."/>
            <person name="Grimwood J."/>
            <person name="Chapman J.A."/>
            <person name="Shapiro H."/>
            <person name="Aerts A."/>
            <person name="Otillar R.P."/>
            <person name="Terry A.Y."/>
            <person name="Boore J.L."/>
            <person name="Grigoriev I.V."/>
            <person name="Lindberg D.R."/>
            <person name="Seaver E.C."/>
            <person name="Weisblat D.A."/>
            <person name="Putnam N.H."/>
            <person name="Rokhsar D.S."/>
        </authorList>
    </citation>
    <scope>NUCLEOTIDE SEQUENCE [LARGE SCALE GENOMIC DNA]</scope>
</reference>
<evidence type="ECO:0000256" key="1">
    <source>
        <dbReference type="ARBA" id="ARBA00001946"/>
    </source>
</evidence>
<evidence type="ECO:0000256" key="12">
    <source>
        <dbReference type="ARBA" id="ARBA00072755"/>
    </source>
</evidence>
<evidence type="ECO:0000313" key="17">
    <source>
        <dbReference type="Proteomes" id="UP000030746"/>
    </source>
</evidence>
<dbReference type="Gene3D" id="3.60.10.10">
    <property type="entry name" value="Endonuclease/exonuclease/phosphatase"/>
    <property type="match status" value="1"/>
</dbReference>
<evidence type="ECO:0000256" key="13">
    <source>
        <dbReference type="ARBA" id="ARBA00083541"/>
    </source>
</evidence>
<dbReference type="AlphaFoldDB" id="V3ZYZ5"/>
<dbReference type="GO" id="GO:0004535">
    <property type="term" value="F:poly(A)-specific ribonuclease activity"/>
    <property type="evidence" value="ECO:0007669"/>
    <property type="project" value="UniProtKB-ARBA"/>
</dbReference>
<evidence type="ECO:0000256" key="8">
    <source>
        <dbReference type="ARBA" id="ARBA00022839"/>
    </source>
</evidence>
<dbReference type="FunFam" id="3.60.10.10:FF:000018">
    <property type="entry name" value="2',5'-phosphodiesterase 12"/>
    <property type="match status" value="1"/>
</dbReference>
<keyword evidence="8" id="KW-0269">Exonuclease</keyword>
<comment type="cofactor">
    <cofactor evidence="1">
        <name>Mg(2+)</name>
        <dbReference type="ChEBI" id="CHEBI:18420"/>
    </cofactor>
</comment>
<keyword evidence="7" id="KW-0378">Hydrolase</keyword>
<dbReference type="GO" id="GO:0046872">
    <property type="term" value="F:metal ion binding"/>
    <property type="evidence" value="ECO:0007669"/>
    <property type="project" value="UniProtKB-KW"/>
</dbReference>
<keyword evidence="10" id="KW-0809">Transit peptide</keyword>
<evidence type="ECO:0000313" key="16">
    <source>
        <dbReference type="EMBL" id="ESO96768.1"/>
    </source>
</evidence>
<comment type="subcellular location">
    <subcellularLocation>
        <location evidence="2">Mitochondrion matrix</location>
    </subcellularLocation>
</comment>
<dbReference type="Pfam" id="PF03372">
    <property type="entry name" value="Exo_endo_phos"/>
    <property type="match status" value="1"/>
</dbReference>
<dbReference type="SUPFAM" id="SSF56219">
    <property type="entry name" value="DNase I-like"/>
    <property type="match status" value="1"/>
</dbReference>
<evidence type="ECO:0000256" key="9">
    <source>
        <dbReference type="ARBA" id="ARBA00022842"/>
    </source>
</evidence>
<dbReference type="OrthoDB" id="412787at2759"/>
<evidence type="ECO:0000256" key="4">
    <source>
        <dbReference type="ARBA" id="ARBA00022664"/>
    </source>
</evidence>
<feature type="domain" description="2',5'-phosphodiesterase 12-like N-terminal" evidence="15">
    <location>
        <begin position="140"/>
        <end position="237"/>
    </location>
</feature>
<evidence type="ECO:0000259" key="14">
    <source>
        <dbReference type="Pfam" id="PF03372"/>
    </source>
</evidence>
<dbReference type="EMBL" id="KB201370">
    <property type="protein sequence ID" value="ESO96768.1"/>
    <property type="molecule type" value="Genomic_DNA"/>
</dbReference>
<proteinExistence type="predicted"/>
<accession>V3ZYZ5</accession>
<keyword evidence="17" id="KW-1185">Reference proteome</keyword>
<dbReference type="InterPro" id="IPR036691">
    <property type="entry name" value="Endo/exonu/phosph_ase_sf"/>
</dbReference>
<protein>
    <recommendedName>
        <fullName evidence="12">2',5'-phosphodiesterase 12</fullName>
    </recommendedName>
    <alternativeName>
        <fullName evidence="13">Mitochondrial deadenylase</fullName>
    </alternativeName>
</protein>
<dbReference type="GeneID" id="20245499"/>
<dbReference type="GO" id="GO:0006397">
    <property type="term" value="P:mRNA processing"/>
    <property type="evidence" value="ECO:0007669"/>
    <property type="project" value="UniProtKB-KW"/>
</dbReference>
<dbReference type="Pfam" id="PF21171">
    <property type="entry name" value="PDE12-like_N"/>
    <property type="match status" value="1"/>
</dbReference>
<name>V3ZYZ5_LOTGI</name>
<feature type="domain" description="Endonuclease/exonuclease/phosphatase" evidence="14">
    <location>
        <begin position="267"/>
        <end position="565"/>
    </location>
</feature>
<evidence type="ECO:0000256" key="7">
    <source>
        <dbReference type="ARBA" id="ARBA00022801"/>
    </source>
</evidence>
<dbReference type="STRING" id="225164.V3ZYZ5"/>
<evidence type="ECO:0000256" key="5">
    <source>
        <dbReference type="ARBA" id="ARBA00022722"/>
    </source>
</evidence>
<dbReference type="PANTHER" id="PTHR12121">
    <property type="entry name" value="CARBON CATABOLITE REPRESSOR PROTEIN 4"/>
    <property type="match status" value="1"/>
</dbReference>
<dbReference type="RefSeq" id="XP_009052543.1">
    <property type="nucleotide sequence ID" value="XM_009054295.1"/>
</dbReference>
<dbReference type="PANTHER" id="PTHR12121:SF37">
    <property type="entry name" value="2',5'-PHOSPHODIESTERASE 12"/>
    <property type="match status" value="1"/>
</dbReference>
<evidence type="ECO:0000256" key="3">
    <source>
        <dbReference type="ARBA" id="ARBA00022553"/>
    </source>
</evidence>
<evidence type="ECO:0000256" key="6">
    <source>
        <dbReference type="ARBA" id="ARBA00022723"/>
    </source>
</evidence>
<gene>
    <name evidence="16" type="ORF">LOTGIDRAFT_201951</name>
</gene>
<dbReference type="GO" id="GO:0000288">
    <property type="term" value="P:nuclear-transcribed mRNA catabolic process, deadenylation-dependent decay"/>
    <property type="evidence" value="ECO:0007669"/>
    <property type="project" value="TreeGrafter"/>
</dbReference>
<organism evidence="16 17">
    <name type="scientific">Lottia gigantea</name>
    <name type="common">Giant owl limpet</name>
    <dbReference type="NCBI Taxonomy" id="225164"/>
    <lineage>
        <taxon>Eukaryota</taxon>
        <taxon>Metazoa</taxon>
        <taxon>Spiralia</taxon>
        <taxon>Lophotrochozoa</taxon>
        <taxon>Mollusca</taxon>
        <taxon>Gastropoda</taxon>
        <taxon>Patellogastropoda</taxon>
        <taxon>Lottioidea</taxon>
        <taxon>Lottiidae</taxon>
        <taxon>Lottia</taxon>
    </lineage>
</organism>
<keyword evidence="9" id="KW-0460">Magnesium</keyword>
<evidence type="ECO:0000259" key="15">
    <source>
        <dbReference type="Pfam" id="PF21171"/>
    </source>
</evidence>
<sequence>MNAIFSFSTRLLSRRLSNQAVTLTSMSHVYVRSVPYEDKIQINVGYNNKTYNLERRKDEEWTKSTVRLQTNIEKTLNNVSRKKKRRTGEPEGPPPKKAIHVFLQRNGETLDENVPNVDAWNTGVDLVIGDDKFQVEINRPTVKLLILPKSMLSGFLVFPRIETEFSNSTDNEFIWYRETKPSAANNDLPTKSSLEVSRGFFYTPTNADIGYRLRIGVIPRNGNRVGSEMYVVSKFEVEAGPGLCPFENRHLYTKDKSAEGSLRVVCYNILADVYADTEYTKTVLFPYCPPYALKYDYRKHLILKELVGYNGDVICLQEVDAKCFDYQLVPALSVLGFKGIFKPKTGSSEGAALFYQESKLRLLEQHDIDITPEIKTGSIYSDIWQKVSELPALKTFFEDRTNILQMGVFECVEKPGHVLCIANTHLFFHPNASHIRLLQIAVCMRHLQDILTQVSFIFCGDFNSCPKSGVNTFMTTQHIPSDYHLWNSNGVEEKLTTLELHHSLNIESGCGYCDYTNYTTGFHEQLDYIFIDSNNLRVTQIIPQPDHGDITAHIALPSIVAPSDHIAQICDIQWK</sequence>
<keyword evidence="4" id="KW-0507">mRNA processing</keyword>
<dbReference type="OMA" id="FRLKSAC"/>
<keyword evidence="6" id="KW-0479">Metal-binding</keyword>
<dbReference type="KEGG" id="lgi:LOTGIDRAFT_201951"/>
<keyword evidence="3" id="KW-0597">Phosphoprotein</keyword>
<dbReference type="HOGENOM" id="CLU_016428_7_2_1"/>
<keyword evidence="11" id="KW-0496">Mitochondrion</keyword>
<evidence type="ECO:0000256" key="11">
    <source>
        <dbReference type="ARBA" id="ARBA00023128"/>
    </source>
</evidence>
<dbReference type="CTD" id="20245499"/>
<dbReference type="Proteomes" id="UP000030746">
    <property type="component" value="Unassembled WGS sequence"/>
</dbReference>